<dbReference type="SUPFAM" id="SSF55729">
    <property type="entry name" value="Acyl-CoA N-acyltransferases (Nat)"/>
    <property type="match status" value="1"/>
</dbReference>
<dbReference type="InterPro" id="IPR016181">
    <property type="entry name" value="Acyl_CoA_acyltransferase"/>
</dbReference>
<keyword evidence="2" id="KW-0808">Transferase</keyword>
<feature type="domain" description="N-acetyltransferase" evidence="1">
    <location>
        <begin position="115"/>
        <end position="252"/>
    </location>
</feature>
<dbReference type="PROSITE" id="PS51186">
    <property type="entry name" value="GNAT"/>
    <property type="match status" value="1"/>
</dbReference>
<dbReference type="InterPro" id="IPR040549">
    <property type="entry name" value="DUF5613"/>
</dbReference>
<evidence type="ECO:0000313" key="3">
    <source>
        <dbReference type="Proteomes" id="UP000255549"/>
    </source>
</evidence>
<dbReference type="RefSeq" id="WP_019169662.1">
    <property type="nucleotide sequence ID" value="NZ_CAIB01000277.1"/>
</dbReference>
<name>A0A380G4J7_STAIN</name>
<proteinExistence type="predicted"/>
<dbReference type="GO" id="GO:0016747">
    <property type="term" value="F:acyltransferase activity, transferring groups other than amino-acyl groups"/>
    <property type="evidence" value="ECO:0007669"/>
    <property type="project" value="InterPro"/>
</dbReference>
<dbReference type="InterPro" id="IPR000182">
    <property type="entry name" value="GNAT_dom"/>
</dbReference>
<accession>A0A380G4J7</accession>
<sequence length="253" mass="29539">MEVQMSDIYTEAEVYDQNEDMTIYLNSHTPITFDNNKWVYHQIPDIATFKEDMKRQQAFHYDHSIFLHLKFEFPVDAEPNKEMLQFLHDEGFNVRRLELYAADAKTLRQIDGPEIIVKPLTLERIPDYMKVFEPIGMEYGADYLIEVEDRLYRGAKYGFGVSQPYVVYEKGEPVGTMKIIESERTVEIDDFEVVEDACGRGIGLAMQAFVGMLANVRPVILQSASDLTVRDMYIKENYQLISFQYSMIKKLYD</sequence>
<dbReference type="Pfam" id="PF18467">
    <property type="entry name" value="DUF5613"/>
    <property type="match status" value="1"/>
</dbReference>
<dbReference type="Proteomes" id="UP000255549">
    <property type="component" value="Unassembled WGS sequence"/>
</dbReference>
<dbReference type="OrthoDB" id="2213517at2"/>
<dbReference type="Gene3D" id="3.40.630.30">
    <property type="match status" value="1"/>
</dbReference>
<evidence type="ECO:0000313" key="2">
    <source>
        <dbReference type="EMBL" id="SUM45985.1"/>
    </source>
</evidence>
<dbReference type="STRING" id="1141106.GCA_000308095_00095"/>
<protein>
    <submittedName>
        <fullName evidence="2">GNAT family acetyltransferase</fullName>
    </submittedName>
</protein>
<evidence type="ECO:0000259" key="1">
    <source>
        <dbReference type="PROSITE" id="PS51186"/>
    </source>
</evidence>
<keyword evidence="3" id="KW-1185">Reference proteome</keyword>
<reference evidence="2 3" key="1">
    <citation type="submission" date="2018-06" db="EMBL/GenBank/DDBJ databases">
        <authorList>
            <consortium name="Pathogen Informatics"/>
            <person name="Doyle S."/>
        </authorList>
    </citation>
    <scope>NUCLEOTIDE SEQUENCE [LARGE SCALE GENOMIC DNA]</scope>
    <source>
        <strain evidence="3">NCTC 11048</strain>
    </source>
</reference>
<dbReference type="AlphaFoldDB" id="A0A380G4J7"/>
<gene>
    <name evidence="2" type="ORF">NCTC11048_00977</name>
</gene>
<dbReference type="EMBL" id="UHDP01000003">
    <property type="protein sequence ID" value="SUM45985.1"/>
    <property type="molecule type" value="Genomic_DNA"/>
</dbReference>
<organism evidence="2 3">
    <name type="scientific">Staphylococcus intermedius NCTC 11048</name>
    <dbReference type="NCBI Taxonomy" id="1141106"/>
    <lineage>
        <taxon>Bacteria</taxon>
        <taxon>Bacillati</taxon>
        <taxon>Bacillota</taxon>
        <taxon>Bacilli</taxon>
        <taxon>Bacillales</taxon>
        <taxon>Staphylococcaceae</taxon>
        <taxon>Staphylococcus</taxon>
        <taxon>Staphylococcus intermedius group</taxon>
    </lineage>
</organism>